<protein>
    <recommendedName>
        <fullName evidence="5">choloylglycine hydrolase</fullName>
        <ecNumber evidence="5">3.5.1.24</ecNumber>
    </recommendedName>
    <alternativeName>
        <fullName evidence="6">Bile salt hydrolase</fullName>
    </alternativeName>
    <alternativeName>
        <fullName evidence="7">Choloylglycine hydrolase</fullName>
    </alternativeName>
</protein>
<comment type="similarity">
    <text evidence="2">Belongs to the peptidase C59 family.</text>
</comment>
<evidence type="ECO:0000256" key="1">
    <source>
        <dbReference type="ARBA" id="ARBA00004860"/>
    </source>
</evidence>
<dbReference type="RefSeq" id="WP_180703308.1">
    <property type="nucleotide sequence ID" value="NZ_LN555523.1"/>
</dbReference>
<dbReference type="InterPro" id="IPR029132">
    <property type="entry name" value="CBAH/NAAA_C"/>
</dbReference>
<comment type="catalytic activity">
    <reaction evidence="9">
        <text>taurodeoxycholate + H2O = deoxycholate + taurine</text>
        <dbReference type="Rhea" id="RHEA:47556"/>
        <dbReference type="ChEBI" id="CHEBI:15377"/>
        <dbReference type="ChEBI" id="CHEBI:23614"/>
        <dbReference type="ChEBI" id="CHEBI:36261"/>
        <dbReference type="ChEBI" id="CHEBI:507393"/>
    </reaction>
    <physiologicalReaction direction="left-to-right" evidence="9">
        <dbReference type="Rhea" id="RHEA:47557"/>
    </physiologicalReaction>
</comment>
<dbReference type="PANTHER" id="PTHR35527:SF2">
    <property type="entry name" value="HYDROLASE"/>
    <property type="match status" value="1"/>
</dbReference>
<dbReference type="Pfam" id="PF02275">
    <property type="entry name" value="CBAH"/>
    <property type="match status" value="1"/>
</dbReference>
<evidence type="ECO:0000259" key="10">
    <source>
        <dbReference type="Pfam" id="PF02275"/>
    </source>
</evidence>
<dbReference type="AlphaFoldDB" id="A0A1V1I0E7"/>
<dbReference type="GeneID" id="82205036"/>
<dbReference type="Gene3D" id="3.60.60.10">
    <property type="entry name" value="Penicillin V Acylase, Chain A"/>
    <property type="match status" value="1"/>
</dbReference>
<keyword evidence="12" id="KW-1185">Reference proteome</keyword>
<sequence>MCTSLSIKSNKGHNFFGRNMDLAYDFNQSVLIIPRNYQIPNKVTGDMAKNKYAIIGMGTIIDNHPTLADGMNEKGLACAGLNFDGYSYVEENIVPGKKNIAPYDFIYWVVANHETVDEVKQTIENLELVKVPINERTPLPTLHWMIVDKTGKSIVVEKTKDKFAVYDNPVGVMTNNPTFDWHLTNLNEYMKITPNHPQNVKWSDRELTPLGVGAGTLGIPGDFESVSRFVRIAYIRAHMPSIEDDTTAVTQFLHMLDYVIMVKGGVITKEGLEDITRYSSCMDQERGIYYYRNYNNNRINAIDMHKEDLDSTEIKLFPYLETQDINYQN</sequence>
<evidence type="ECO:0000313" key="11">
    <source>
        <dbReference type="EMBL" id="CED93609.1"/>
    </source>
</evidence>
<evidence type="ECO:0000256" key="2">
    <source>
        <dbReference type="ARBA" id="ARBA00006625"/>
    </source>
</evidence>
<dbReference type="EMBL" id="LN555523">
    <property type="protein sequence ID" value="CED93609.1"/>
    <property type="molecule type" value="Genomic_DNA"/>
</dbReference>
<dbReference type="GO" id="GO:0045302">
    <property type="term" value="F:choloylglycine hydrolase activity"/>
    <property type="evidence" value="ECO:0007669"/>
    <property type="project" value="UniProtKB-EC"/>
</dbReference>
<keyword evidence="3 11" id="KW-0378">Hydrolase</keyword>
<evidence type="ECO:0000256" key="9">
    <source>
        <dbReference type="ARBA" id="ARBA00048897"/>
    </source>
</evidence>
<dbReference type="SUPFAM" id="SSF56235">
    <property type="entry name" value="N-terminal nucleophile aminohydrolases (Ntn hydrolases)"/>
    <property type="match status" value="1"/>
</dbReference>
<organism evidence="11 12">
    <name type="scientific">Romboutsia ilealis</name>
    <dbReference type="NCBI Taxonomy" id="1115758"/>
    <lineage>
        <taxon>Bacteria</taxon>
        <taxon>Bacillati</taxon>
        <taxon>Bacillota</taxon>
        <taxon>Clostridia</taxon>
        <taxon>Peptostreptococcales</taxon>
        <taxon>Peptostreptococcaceae</taxon>
        <taxon>Romboutsia</taxon>
    </lineage>
</organism>
<dbReference type="Proteomes" id="UP000245622">
    <property type="component" value="Chromosome 1"/>
</dbReference>
<comment type="catalytic activity">
    <reaction evidence="8">
        <text>cholate + taurine = taurocholate + H2O</text>
        <dbReference type="Rhea" id="RHEA:47108"/>
        <dbReference type="ChEBI" id="CHEBI:15377"/>
        <dbReference type="ChEBI" id="CHEBI:29747"/>
        <dbReference type="ChEBI" id="CHEBI:36257"/>
        <dbReference type="ChEBI" id="CHEBI:507393"/>
    </reaction>
    <physiologicalReaction direction="right-to-left" evidence="8">
        <dbReference type="Rhea" id="RHEA:47110"/>
    </physiologicalReaction>
</comment>
<evidence type="ECO:0000256" key="4">
    <source>
        <dbReference type="ARBA" id="ARBA00023098"/>
    </source>
</evidence>
<gene>
    <name evidence="11" type="ORF">CRIB_857</name>
</gene>
<evidence type="ECO:0000313" key="12">
    <source>
        <dbReference type="Proteomes" id="UP000245622"/>
    </source>
</evidence>
<feature type="domain" description="Choloylglycine hydrolase/NAAA C-terminal" evidence="10">
    <location>
        <begin position="2"/>
        <end position="316"/>
    </location>
</feature>
<reference evidence="11 12" key="1">
    <citation type="submission" date="2014-04" db="EMBL/GenBank/DDBJ databases">
        <authorList>
            <person name="Hornung B.V."/>
        </authorList>
    </citation>
    <scope>NUCLEOTIDE SEQUENCE [LARGE SCALE GENOMIC DNA]</scope>
    <source>
        <strain evidence="11 12">CRIB</strain>
    </source>
</reference>
<dbReference type="GO" id="GO:0006629">
    <property type="term" value="P:lipid metabolic process"/>
    <property type="evidence" value="ECO:0007669"/>
    <property type="project" value="UniProtKB-KW"/>
</dbReference>
<accession>A0A1V1I0E7</accession>
<dbReference type="InterPro" id="IPR029055">
    <property type="entry name" value="Ntn_hydrolases_N"/>
</dbReference>
<comment type="pathway">
    <text evidence="1">Lipid metabolism; bile acid biosynthesis.</text>
</comment>
<dbReference type="InterPro" id="IPR052193">
    <property type="entry name" value="Peptidase_C59"/>
</dbReference>
<dbReference type="EC" id="3.5.1.24" evidence="5"/>
<name>A0A1V1I0E7_9FIRM</name>
<dbReference type="KEGG" id="ril:CRIB_857"/>
<keyword evidence="4" id="KW-0443">Lipid metabolism</keyword>
<evidence type="ECO:0000256" key="3">
    <source>
        <dbReference type="ARBA" id="ARBA00022801"/>
    </source>
</evidence>
<evidence type="ECO:0000256" key="6">
    <source>
        <dbReference type="ARBA" id="ARBA00044804"/>
    </source>
</evidence>
<proteinExistence type="inferred from homology"/>
<evidence type="ECO:0000256" key="8">
    <source>
        <dbReference type="ARBA" id="ARBA00047285"/>
    </source>
</evidence>
<evidence type="ECO:0000256" key="5">
    <source>
        <dbReference type="ARBA" id="ARBA00044769"/>
    </source>
</evidence>
<dbReference type="InterPro" id="IPR047711">
    <property type="entry name" value="CBAH"/>
</dbReference>
<dbReference type="NCBIfam" id="NF038245">
    <property type="entry name" value="bile_salt_hydro"/>
    <property type="match status" value="1"/>
</dbReference>
<evidence type="ECO:0000256" key="7">
    <source>
        <dbReference type="ARBA" id="ARBA00044806"/>
    </source>
</evidence>
<dbReference type="CDD" id="cd00542">
    <property type="entry name" value="Ntn_PVA"/>
    <property type="match status" value="1"/>
</dbReference>
<dbReference type="PANTHER" id="PTHR35527">
    <property type="entry name" value="CHOLOYLGLYCINE HYDROLASE"/>
    <property type="match status" value="1"/>
</dbReference>